<evidence type="ECO:0000313" key="9">
    <source>
        <dbReference type="Proteomes" id="UP000006726"/>
    </source>
</evidence>
<comment type="caution">
    <text evidence="8">The sequence shown here is derived from an EMBL/GenBank/DDBJ whole genome shotgun (WGS) entry which is preliminary data.</text>
</comment>
<evidence type="ECO:0000256" key="2">
    <source>
        <dbReference type="ARBA" id="ARBA00006613"/>
    </source>
</evidence>
<dbReference type="AlphaFoldDB" id="Q5CPR9"/>
<dbReference type="KEGG" id="cpv:cgd4_4300"/>
<dbReference type="GO" id="GO:0030276">
    <property type="term" value="F:clathrin binding"/>
    <property type="evidence" value="ECO:0007669"/>
    <property type="project" value="InterPro"/>
</dbReference>
<dbReference type="GeneID" id="3372433"/>
<dbReference type="GO" id="GO:0030117">
    <property type="term" value="C:membrane coat"/>
    <property type="evidence" value="ECO:0007669"/>
    <property type="project" value="InterPro"/>
</dbReference>
<evidence type="ECO:0000256" key="5">
    <source>
        <dbReference type="ARBA" id="ARBA00023136"/>
    </source>
</evidence>
<comment type="subcellular location">
    <subcellularLocation>
        <location evidence="1">Endomembrane system</location>
    </subcellularLocation>
</comment>
<dbReference type="InterPro" id="IPR026739">
    <property type="entry name" value="AP_beta"/>
</dbReference>
<dbReference type="OMA" id="NPPEVQW"/>
<dbReference type="SUPFAM" id="SSF48371">
    <property type="entry name" value="ARM repeat"/>
    <property type="match status" value="1"/>
</dbReference>
<dbReference type="InterPro" id="IPR011989">
    <property type="entry name" value="ARM-like"/>
</dbReference>
<keyword evidence="3" id="KW-0813">Transport</keyword>
<dbReference type="PIRSF" id="PIRSF002291">
    <property type="entry name" value="AP_complex_beta"/>
    <property type="match status" value="1"/>
</dbReference>
<dbReference type="InterPro" id="IPR002553">
    <property type="entry name" value="Clathrin/coatomer_adapt-like_N"/>
</dbReference>
<dbReference type="PANTHER" id="PTHR11134">
    <property type="entry name" value="ADAPTOR COMPLEX SUBUNIT BETA FAMILY MEMBER"/>
    <property type="match status" value="1"/>
</dbReference>
<feature type="domain" description="Clathrin/coatomer adaptor adaptin-like N-terminal" evidence="7">
    <location>
        <begin position="29"/>
        <end position="584"/>
    </location>
</feature>
<dbReference type="InterPro" id="IPR016024">
    <property type="entry name" value="ARM-type_fold"/>
</dbReference>
<evidence type="ECO:0000259" key="7">
    <source>
        <dbReference type="Pfam" id="PF01602"/>
    </source>
</evidence>
<keyword evidence="4" id="KW-0653">Protein transport</keyword>
<sequence>NSFDFIFVYVYLQLLIEMNDRRYFQGSKRGELHELKEELHSSSKEKKKEAVKKVIAAMTVGKDVSSLFPDVLNCMQTGCIELKKLVYLYIINYAKVQPELAILAVNTFFKDSMDSNPLIRALAIRTMGYIRLEQITEYLVEPLRRSCSDPDPYVRKTAAICIAKLYDISPTLMEEQGFFSLLKDMLKDQSAMVVANTVASLLEIYETSISKGHQLESLQSIKDDKQDQGMTEDQKFYKLTFNEVEKHQILQALNECTEWGQIYILNVVAEWKVSTEKESEQIIDRLTSRLSHANPAVVLSTVRAVLNLLKNLENDDYITGTLRKLRPPIVTLLTTSPPEVQYVVLRNVQLIVQSYPAFFETEMKLFYCKYNDPAYIKIEKLNLLYRMASIDTANNLLKELKEYSTDTNIEFSRNSIKIIALISIKFKETASNCFQILAELITNSHQDHIIQEGIISLRDILRSYPQLSSNVIPILMEVSESIVEPESRSAFVWIIGEVYEFVQVTKPSTKNETLNDFLRYFVDIFIEESVSVQLQILTTIVKCFLKAPIHNQQLVTDIFRLATTNAENPDVRDRALIYWRLLSTNPEETRKVVLSQKTVLSSKSFDIEPKLLEKLMGDLGMISSVYHKPPSCFIDISKNNIVQNQLQASSESQNHSALISSSDSNIDTLPYNIDSGFSVSYSNTNELINIDDLISYSTPVSNINSNKISSSQDMNSSNQVQSSELLDFGLPASNISLFKSNTQGDNNQTGDVNSQPSGSNVVTSVDLLSL</sequence>
<keyword evidence="9" id="KW-1185">Reference proteome</keyword>
<accession>Q5CPR9</accession>
<evidence type="ECO:0000256" key="4">
    <source>
        <dbReference type="ARBA" id="ARBA00022927"/>
    </source>
</evidence>
<dbReference type="Proteomes" id="UP000006726">
    <property type="component" value="Chromosome 4"/>
</dbReference>
<dbReference type="Gene3D" id="1.25.10.10">
    <property type="entry name" value="Leucine-rich Repeat Variant"/>
    <property type="match status" value="1"/>
</dbReference>
<evidence type="ECO:0000256" key="6">
    <source>
        <dbReference type="SAM" id="MobiDB-lite"/>
    </source>
</evidence>
<dbReference type="FunCoup" id="Q5CPR9">
    <property type="interactions" value="350"/>
</dbReference>
<dbReference type="EMBL" id="AAEE01000012">
    <property type="protein sequence ID" value="EAK87448.1"/>
    <property type="molecule type" value="Genomic_DNA"/>
</dbReference>
<protein>
    <submittedName>
        <fullName evidence="8">Beta adaptin</fullName>
    </submittedName>
</protein>
<evidence type="ECO:0000256" key="3">
    <source>
        <dbReference type="ARBA" id="ARBA00022448"/>
    </source>
</evidence>
<feature type="region of interest" description="Disordered" evidence="6">
    <location>
        <begin position="740"/>
        <end position="759"/>
    </location>
</feature>
<dbReference type="InParanoid" id="Q5CPR9"/>
<name>Q5CPR9_CRYPI</name>
<organism evidence="8 9">
    <name type="scientific">Cryptosporidium parvum (strain Iowa II)</name>
    <dbReference type="NCBI Taxonomy" id="353152"/>
    <lineage>
        <taxon>Eukaryota</taxon>
        <taxon>Sar</taxon>
        <taxon>Alveolata</taxon>
        <taxon>Apicomplexa</taxon>
        <taxon>Conoidasida</taxon>
        <taxon>Coccidia</taxon>
        <taxon>Eucoccidiorida</taxon>
        <taxon>Eimeriorina</taxon>
        <taxon>Cryptosporidiidae</taxon>
        <taxon>Cryptosporidium</taxon>
    </lineage>
</organism>
<dbReference type="RefSeq" id="XP_625445.1">
    <property type="nucleotide sequence ID" value="XM_625445.1"/>
</dbReference>
<evidence type="ECO:0000256" key="1">
    <source>
        <dbReference type="ARBA" id="ARBA00004308"/>
    </source>
</evidence>
<dbReference type="InterPro" id="IPR016342">
    <property type="entry name" value="AP_complex_bsu_1_2_4"/>
</dbReference>
<dbReference type="GO" id="GO:0006886">
    <property type="term" value="P:intracellular protein transport"/>
    <property type="evidence" value="ECO:0007669"/>
    <property type="project" value="InterPro"/>
</dbReference>
<gene>
    <name evidence="8" type="ORF">cgd4_4300</name>
</gene>
<proteinExistence type="inferred from homology"/>
<dbReference type="GO" id="GO:0012505">
    <property type="term" value="C:endomembrane system"/>
    <property type="evidence" value="ECO:0007669"/>
    <property type="project" value="UniProtKB-SubCell"/>
</dbReference>
<dbReference type="Pfam" id="PF01602">
    <property type="entry name" value="Adaptin_N"/>
    <property type="match status" value="1"/>
</dbReference>
<dbReference type="STRING" id="353152.Q5CPR9"/>
<keyword evidence="5" id="KW-0472">Membrane</keyword>
<evidence type="ECO:0000313" key="8">
    <source>
        <dbReference type="EMBL" id="EAK87448.1"/>
    </source>
</evidence>
<reference evidence="8 9" key="1">
    <citation type="journal article" date="2004" name="Science">
        <title>Complete genome sequence of the apicomplexan, Cryptosporidium parvum.</title>
        <authorList>
            <person name="Abrahamsen M.S."/>
            <person name="Templeton T.J."/>
            <person name="Enomoto S."/>
            <person name="Abrahante J.E."/>
            <person name="Zhu G."/>
            <person name="Lancto C.A."/>
            <person name="Deng M."/>
            <person name="Liu C."/>
            <person name="Widmer G."/>
            <person name="Tzipori S."/>
            <person name="Buck G.A."/>
            <person name="Xu P."/>
            <person name="Bankier A.T."/>
            <person name="Dear P.H."/>
            <person name="Konfortov B.A."/>
            <person name="Spriggs H.F."/>
            <person name="Iyer L."/>
            <person name="Anantharaman V."/>
            <person name="Aravind L."/>
            <person name="Kapur V."/>
        </authorList>
    </citation>
    <scope>NUCLEOTIDE SEQUENCE [LARGE SCALE GENOMIC DNA]</scope>
    <source>
        <strain evidence="9">Iowa II</strain>
    </source>
</reference>
<dbReference type="OrthoDB" id="10254310at2759"/>
<dbReference type="GO" id="GO:0016192">
    <property type="term" value="P:vesicle-mediated transport"/>
    <property type="evidence" value="ECO:0007669"/>
    <property type="project" value="InterPro"/>
</dbReference>
<feature type="non-terminal residue" evidence="8">
    <location>
        <position position="1"/>
    </location>
</feature>
<comment type="similarity">
    <text evidence="2">Belongs to the adaptor complexes large subunit family.</text>
</comment>